<dbReference type="PANTHER" id="PTHR34986">
    <property type="entry name" value="EVOLVED BETA-GALACTOSIDASE SUBUNIT BETA"/>
    <property type="match status" value="1"/>
</dbReference>
<dbReference type="AlphaFoldDB" id="A0A0J1HE11"/>
<accession>A0A0J1HE11</accession>
<dbReference type="GO" id="GO:0005829">
    <property type="term" value="C:cytosol"/>
    <property type="evidence" value="ECO:0007669"/>
    <property type="project" value="TreeGrafter"/>
</dbReference>
<dbReference type="OrthoDB" id="6196468at2"/>
<dbReference type="NCBIfam" id="TIGR00022">
    <property type="entry name" value="YhcH/YjgK/YiaL family protein"/>
    <property type="match status" value="1"/>
</dbReference>
<dbReference type="Proteomes" id="UP000035909">
    <property type="component" value="Unassembled WGS sequence"/>
</dbReference>
<evidence type="ECO:0008006" key="3">
    <source>
        <dbReference type="Google" id="ProtNLM"/>
    </source>
</evidence>
<dbReference type="EMBL" id="LDOU01000007">
    <property type="protein sequence ID" value="KLV09863.1"/>
    <property type="molecule type" value="Genomic_DNA"/>
</dbReference>
<dbReference type="InterPro" id="IPR037012">
    <property type="entry name" value="NanQ/TabA/YiaL_sf"/>
</dbReference>
<dbReference type="SUPFAM" id="SSF51197">
    <property type="entry name" value="Clavaminate synthase-like"/>
    <property type="match status" value="1"/>
</dbReference>
<evidence type="ECO:0000313" key="2">
    <source>
        <dbReference type="Proteomes" id="UP000035909"/>
    </source>
</evidence>
<dbReference type="RefSeq" id="WP_047884952.1">
    <property type="nucleotide sequence ID" value="NZ_CP071326.1"/>
</dbReference>
<reference evidence="1 2" key="1">
    <citation type="submission" date="2015-05" db="EMBL/GenBank/DDBJ databases">
        <title>Photobacterium galathea sp. nov.</title>
        <authorList>
            <person name="Machado H."/>
            <person name="Gram L."/>
        </authorList>
    </citation>
    <scope>NUCLEOTIDE SEQUENCE [LARGE SCALE GENOMIC DNA]</scope>
    <source>
        <strain evidence="1 2">DSM 22954</strain>
    </source>
</reference>
<dbReference type="PANTHER" id="PTHR34986:SF4">
    <property type="entry name" value="EVOLVED BETA-GALACTOSIDASE SUBUNIT BETA-RELATED"/>
    <property type="match status" value="1"/>
</dbReference>
<protein>
    <recommendedName>
        <fullName evidence="3">YhcH/YjgK/YiaL family protein</fullName>
    </recommendedName>
</protein>
<dbReference type="Pfam" id="PF04074">
    <property type="entry name" value="DUF386"/>
    <property type="match status" value="1"/>
</dbReference>
<sequence length="157" mass="17748">MFVGSTSHLTFTHCLSPKLTAVIAEVLQRIASPLEDGRYDLQGDSAFFLVMSDHTQLLAHRKSECHRRYLDVQLLLEGTETFGYGILPFAGLDEDYLDEKDLAFSEQLQGEERFVTIRAGEFIVFYPGEPHRPLVAAYDDPAPVRKVVIKVDKALFE</sequence>
<dbReference type="STRING" id="320778.ABT57_09290"/>
<gene>
    <name evidence="1" type="ORF">ABT57_09290</name>
</gene>
<comment type="caution">
    <text evidence="1">The sequence shown here is derived from an EMBL/GenBank/DDBJ whole genome shotgun (WGS) entry which is preliminary data.</text>
</comment>
<keyword evidence="2" id="KW-1185">Reference proteome</keyword>
<proteinExistence type="predicted"/>
<dbReference type="GO" id="GO:0044010">
    <property type="term" value="P:single-species biofilm formation"/>
    <property type="evidence" value="ECO:0007669"/>
    <property type="project" value="TreeGrafter"/>
</dbReference>
<evidence type="ECO:0000313" key="1">
    <source>
        <dbReference type="EMBL" id="KLV09863.1"/>
    </source>
</evidence>
<organism evidence="1 2">
    <name type="scientific">Photobacterium ganghwense</name>
    <dbReference type="NCBI Taxonomy" id="320778"/>
    <lineage>
        <taxon>Bacteria</taxon>
        <taxon>Pseudomonadati</taxon>
        <taxon>Pseudomonadota</taxon>
        <taxon>Gammaproteobacteria</taxon>
        <taxon>Vibrionales</taxon>
        <taxon>Vibrionaceae</taxon>
        <taxon>Photobacterium</taxon>
    </lineage>
</organism>
<dbReference type="Gene3D" id="2.60.120.370">
    <property type="entry name" value="YhcH/YjgK/YiaL"/>
    <property type="match status" value="1"/>
</dbReference>
<dbReference type="InterPro" id="IPR004375">
    <property type="entry name" value="NanQ/TabA/YiaL"/>
</dbReference>
<name>A0A0J1HE11_9GAMM</name>
<dbReference type="PATRIC" id="fig|320778.3.peg.2021"/>